<dbReference type="InParanoid" id="A0A2J7QYP0"/>
<feature type="compositionally biased region" description="Polar residues" evidence="1">
    <location>
        <begin position="89"/>
        <end position="112"/>
    </location>
</feature>
<gene>
    <name evidence="2" type="ORF">B7P43_G11425</name>
</gene>
<dbReference type="STRING" id="105785.A0A2J7QYP0"/>
<sequence>MEKVFAMAEEDRFDVSRFAASPDSNTSKRSFNEKDYSFHRKKSYPHIHVPLKSLHPRFSRKRGITSPRESESESTEGGTSIEASESRKMSQSGIDSETGWSPQPMTLSPTINEDNKPRVTYPSTVSPEEGVREEPVLSSESEPQVSERAAACGDSPVFGSPSDPFRKVQFQIGDPKPGTEATLEEEETAAAEEAERKDSVTEDPLSMESDEKKKQRRKHNRHHHLRRKYSFPEDGEYIGRVRGGSDFSVESARHISIQPEEVSMLQEQ</sequence>
<protein>
    <submittedName>
        <fullName evidence="2">Uncharacterized protein</fullName>
    </submittedName>
</protein>
<feature type="compositionally biased region" description="Basic residues" evidence="1">
    <location>
        <begin position="54"/>
        <end position="63"/>
    </location>
</feature>
<organism evidence="2 3">
    <name type="scientific">Cryptotermes secundus</name>
    <dbReference type="NCBI Taxonomy" id="105785"/>
    <lineage>
        <taxon>Eukaryota</taxon>
        <taxon>Metazoa</taxon>
        <taxon>Ecdysozoa</taxon>
        <taxon>Arthropoda</taxon>
        <taxon>Hexapoda</taxon>
        <taxon>Insecta</taxon>
        <taxon>Pterygota</taxon>
        <taxon>Neoptera</taxon>
        <taxon>Polyneoptera</taxon>
        <taxon>Dictyoptera</taxon>
        <taxon>Blattodea</taxon>
        <taxon>Blattoidea</taxon>
        <taxon>Termitoidae</taxon>
        <taxon>Kalotermitidae</taxon>
        <taxon>Cryptotermitinae</taxon>
        <taxon>Cryptotermes</taxon>
    </lineage>
</organism>
<accession>A0A2J7QYP0</accession>
<reference evidence="2 3" key="1">
    <citation type="submission" date="2017-12" db="EMBL/GenBank/DDBJ databases">
        <title>Hemimetabolous genomes reveal molecular basis of termite eusociality.</title>
        <authorList>
            <person name="Harrison M.C."/>
            <person name="Jongepier E."/>
            <person name="Robertson H.M."/>
            <person name="Arning N."/>
            <person name="Bitard-Feildel T."/>
            <person name="Chao H."/>
            <person name="Childers C.P."/>
            <person name="Dinh H."/>
            <person name="Doddapaneni H."/>
            <person name="Dugan S."/>
            <person name="Gowin J."/>
            <person name="Greiner C."/>
            <person name="Han Y."/>
            <person name="Hu H."/>
            <person name="Hughes D.S.T."/>
            <person name="Huylmans A.-K."/>
            <person name="Kemena C."/>
            <person name="Kremer L.P.M."/>
            <person name="Lee S.L."/>
            <person name="Lopez-Ezquerra A."/>
            <person name="Mallet L."/>
            <person name="Monroy-Kuhn J.M."/>
            <person name="Moser A."/>
            <person name="Murali S.C."/>
            <person name="Muzny D.M."/>
            <person name="Otani S."/>
            <person name="Piulachs M.-D."/>
            <person name="Poelchau M."/>
            <person name="Qu J."/>
            <person name="Schaub F."/>
            <person name="Wada-Katsumata A."/>
            <person name="Worley K.C."/>
            <person name="Xie Q."/>
            <person name="Ylla G."/>
            <person name="Poulsen M."/>
            <person name="Gibbs R.A."/>
            <person name="Schal C."/>
            <person name="Richards S."/>
            <person name="Belles X."/>
            <person name="Korb J."/>
            <person name="Bornberg-Bauer E."/>
        </authorList>
    </citation>
    <scope>NUCLEOTIDE SEQUENCE [LARGE SCALE GENOMIC DNA]</scope>
    <source>
        <tissue evidence="2">Whole body</tissue>
    </source>
</reference>
<comment type="caution">
    <text evidence="2">The sequence shown here is derived from an EMBL/GenBank/DDBJ whole genome shotgun (WGS) entry which is preliminary data.</text>
</comment>
<dbReference type="Proteomes" id="UP000235965">
    <property type="component" value="Unassembled WGS sequence"/>
</dbReference>
<feature type="compositionally biased region" description="Basic residues" evidence="1">
    <location>
        <begin position="214"/>
        <end position="228"/>
    </location>
</feature>
<feature type="compositionally biased region" description="Acidic residues" evidence="1">
    <location>
        <begin position="182"/>
        <end position="192"/>
    </location>
</feature>
<evidence type="ECO:0000313" key="2">
    <source>
        <dbReference type="EMBL" id="PNF33702.1"/>
    </source>
</evidence>
<feature type="non-terminal residue" evidence="2">
    <location>
        <position position="268"/>
    </location>
</feature>
<evidence type="ECO:0000313" key="3">
    <source>
        <dbReference type="Proteomes" id="UP000235965"/>
    </source>
</evidence>
<dbReference type="OrthoDB" id="1735926at2759"/>
<proteinExistence type="predicted"/>
<keyword evidence="3" id="KW-1185">Reference proteome</keyword>
<feature type="region of interest" description="Disordered" evidence="1">
    <location>
        <begin position="45"/>
        <end position="228"/>
    </location>
</feature>
<dbReference type="EMBL" id="NEVH01009084">
    <property type="protein sequence ID" value="PNF33702.1"/>
    <property type="molecule type" value="Genomic_DNA"/>
</dbReference>
<evidence type="ECO:0000256" key="1">
    <source>
        <dbReference type="SAM" id="MobiDB-lite"/>
    </source>
</evidence>
<dbReference type="AlphaFoldDB" id="A0A2J7QYP0"/>
<name>A0A2J7QYP0_9NEOP</name>